<accession>A0A1T4PZN2</accession>
<evidence type="ECO:0008006" key="4">
    <source>
        <dbReference type="Google" id="ProtNLM"/>
    </source>
</evidence>
<evidence type="ECO:0000256" key="1">
    <source>
        <dbReference type="SAM" id="Phobius"/>
    </source>
</evidence>
<keyword evidence="1" id="KW-0472">Membrane</keyword>
<feature type="transmembrane region" description="Helical" evidence="1">
    <location>
        <begin position="135"/>
        <end position="157"/>
    </location>
</feature>
<dbReference type="RefSeq" id="WP_078665543.1">
    <property type="nucleotide sequence ID" value="NZ_FUXM01000015.1"/>
</dbReference>
<protein>
    <recommendedName>
        <fullName evidence="4">Permease</fullName>
    </recommendedName>
</protein>
<name>A0A1T4PZN2_9FIRM</name>
<evidence type="ECO:0000313" key="2">
    <source>
        <dbReference type="EMBL" id="SJZ97040.1"/>
    </source>
</evidence>
<dbReference type="OrthoDB" id="5465282at2"/>
<keyword evidence="1" id="KW-0812">Transmembrane</keyword>
<sequence length="159" mass="17081">MDNFILYIASIGLLFSFIKDKKKTRQALIKAKNSFLNLLPEVLSIMFFVGISLSIINPPTVSKIIGKQSGILGVIIALSIGSITLIPSFIAFPLGATLLSNGAGYTQVAAFVSTLMAVGIATLPAEIKYFNKPTAILRNGLALIICILFTFLISQVMNK</sequence>
<dbReference type="AlphaFoldDB" id="A0A1T4PZN2"/>
<feature type="transmembrane region" description="Helical" evidence="1">
    <location>
        <begin position="69"/>
        <end position="92"/>
    </location>
</feature>
<keyword evidence="3" id="KW-1185">Reference proteome</keyword>
<organism evidence="2 3">
    <name type="scientific">Carboxydocella sporoproducens DSM 16521</name>
    <dbReference type="NCBI Taxonomy" id="1121270"/>
    <lineage>
        <taxon>Bacteria</taxon>
        <taxon>Bacillati</taxon>
        <taxon>Bacillota</taxon>
        <taxon>Clostridia</taxon>
        <taxon>Eubacteriales</taxon>
        <taxon>Clostridiales Family XVI. Incertae Sedis</taxon>
        <taxon>Carboxydocella</taxon>
    </lineage>
</organism>
<dbReference type="Proteomes" id="UP000189933">
    <property type="component" value="Unassembled WGS sequence"/>
</dbReference>
<gene>
    <name evidence="2" type="ORF">SAMN02745885_01475</name>
</gene>
<proteinExistence type="predicted"/>
<reference evidence="3" key="1">
    <citation type="submission" date="2017-02" db="EMBL/GenBank/DDBJ databases">
        <authorList>
            <person name="Varghese N."/>
            <person name="Submissions S."/>
        </authorList>
    </citation>
    <scope>NUCLEOTIDE SEQUENCE [LARGE SCALE GENOMIC DNA]</scope>
    <source>
        <strain evidence="3">DSM 16521</strain>
    </source>
</reference>
<evidence type="ECO:0000313" key="3">
    <source>
        <dbReference type="Proteomes" id="UP000189933"/>
    </source>
</evidence>
<keyword evidence="1" id="KW-1133">Transmembrane helix</keyword>
<feature type="transmembrane region" description="Helical" evidence="1">
    <location>
        <begin position="104"/>
        <end position="123"/>
    </location>
</feature>
<feature type="transmembrane region" description="Helical" evidence="1">
    <location>
        <begin position="35"/>
        <end position="57"/>
    </location>
</feature>
<dbReference type="EMBL" id="FUXM01000015">
    <property type="protein sequence ID" value="SJZ97040.1"/>
    <property type="molecule type" value="Genomic_DNA"/>
</dbReference>